<dbReference type="OrthoDB" id="10042665at2759"/>
<gene>
    <name evidence="2" type="ORF">CBER1_08977</name>
</gene>
<keyword evidence="3" id="KW-1185">Reference proteome</keyword>
<evidence type="ECO:0000259" key="1">
    <source>
        <dbReference type="SMART" id="SM00382"/>
    </source>
</evidence>
<dbReference type="Pfam" id="PF22942">
    <property type="entry name" value="DUF7025"/>
    <property type="match status" value="1"/>
</dbReference>
<dbReference type="InterPro" id="IPR003959">
    <property type="entry name" value="ATPase_AAA_core"/>
</dbReference>
<proteinExistence type="predicted"/>
<dbReference type="SMART" id="SM00382">
    <property type="entry name" value="AAA"/>
    <property type="match status" value="2"/>
</dbReference>
<dbReference type="Gene3D" id="3.40.50.300">
    <property type="entry name" value="P-loop containing nucleotide triphosphate hydrolases"/>
    <property type="match status" value="2"/>
</dbReference>
<sequence length="1305" mass="147207">MKYGSISIPSSLHFILYMYIHFISASENSPLTKLSARICHLLKFEVAKERQGLPTRRAYKALVKAATASLASLILEIPEHACMHERQDHPSSSTATQGAPPLCDKSSAGLSPLDTPPSPYTAGGNNMRLLNVRSLQVQEFISDQVPSYAIASHRWLREEVDLRQLGNGEKRNTPSFEKIRRFCQFIIQRMLTFRVDWIWIDNICIDRTNAVELQEAITSMHRFYQNATVCLAYLHDVDSEKAYWRPQFSQSEWFRRGWTLQELLAPRVVLFLDKDWNVLGHKLRRELQHPSNVPKSYGQPLYSLVSETTGIPPATLDQKTFDPRQVLTWMHNRQTTRHEDRAYSLLGICGISMSLRYGEREMATERLLKKLSKTYKIPSDDPDLLREAERAAELAALQPAPTEIFIAVMGETGVGKSNFINLCKCTPEAPVNDGLTSATNPEIQLYRCQYSSTTTVWLIDTPGASDTTRSDADVLGDIVAWLANAQEERVTLDGIIYLNPITRDRFSGAFLRSNRMTAELIGPLYERIIFATTFWDQIAVDVGHRREQEWVKLMDNAWKREPGKSFKINLDMAPTDGNATSQANAQDSSSENDYINVDEIILVPPQQIIQRDEYWDKKDMCWKLVEPKTVMKSSDELQPHVLLVRRVFDRNMNPTHTEVDVTGPVLRGTLINIFRDSPGFPLTARKRTLKPEWFFWALKDLQNVAAHCRDIGDEDSLFQIEAGLLFIEQHHLIILAELSELSLKTMISHHDLWAIYPPNTLICGKDPLEQDRVWRVIKAASECKQDGKREFRIEAEYAEADGFKVGLVSTILTMPVYEGSVPVSTLTYRPLHLLPQPEQVWDTLLARADKQLSFLRSSYKIQEHEGEGVVFGTPDTPAWEQKEPRRFYFRGRVMIDPVKYGAVEQAPLIPQITSFREFSHEEVSMANPDGRAARMGSQLLPEKAAMVAMVAEDTQSPNHEDPDFILDPFSGLNLGLPPPPPPPPFLNFHTGDLRSSNQPLSESELEEILPTLRDTDKILFSGLLFGFSLTDARWAAFSASNVSGVTWRKDMLSSLVISAPVLTSMRQLIQSHSSRAPFDDFVPGKGQGLIGLFSGQPGLGKTFTAQAIAETAEKPLYSISSGALGSAAHDINTNLRQIMNLCAHWQAVLLLDEADVFLAKRNIYDLKRNSIVSVFLRELEYYPGIMILTTNQPEIIDAAFQSRIHFCYRYPALDWRARRQVWLQFIEKAEVSLGAERVDVDGAGLSELADLDYNGRQIKNAVSIAMTLAGGKEGKILSTDNILEVARTLQAFDFSAPGTESDVDD</sequence>
<dbReference type="STRING" id="357750.A0A2S6C5F1"/>
<dbReference type="GO" id="GO:0016887">
    <property type="term" value="F:ATP hydrolysis activity"/>
    <property type="evidence" value="ECO:0007669"/>
    <property type="project" value="InterPro"/>
</dbReference>
<protein>
    <recommendedName>
        <fullName evidence="1">AAA+ ATPase domain-containing protein</fullName>
    </recommendedName>
</protein>
<reference evidence="3" key="1">
    <citation type="journal article" date="2017" name="bioRxiv">
        <title>Conservation of a gene cluster reveals novel cercosporin biosynthetic mechanisms and extends production to the genus Colletotrichum.</title>
        <authorList>
            <person name="de Jonge R."/>
            <person name="Ebert M.K."/>
            <person name="Huitt-Roehl C.R."/>
            <person name="Pal P."/>
            <person name="Suttle J.C."/>
            <person name="Spanner R.E."/>
            <person name="Neubauer J.D."/>
            <person name="Jurick W.M.II."/>
            <person name="Stott K.A."/>
            <person name="Secor G.A."/>
            <person name="Thomma B.P.H.J."/>
            <person name="Van de Peer Y."/>
            <person name="Townsend C.A."/>
            <person name="Bolton M.D."/>
        </authorList>
    </citation>
    <scope>NUCLEOTIDE SEQUENCE [LARGE SCALE GENOMIC DNA]</scope>
    <source>
        <strain evidence="3">CBS538.71</strain>
    </source>
</reference>
<dbReference type="CDD" id="cd19481">
    <property type="entry name" value="RecA-like_protease"/>
    <property type="match status" value="1"/>
</dbReference>
<organism evidence="2 3">
    <name type="scientific">Cercospora berteroae</name>
    <dbReference type="NCBI Taxonomy" id="357750"/>
    <lineage>
        <taxon>Eukaryota</taxon>
        <taxon>Fungi</taxon>
        <taxon>Dikarya</taxon>
        <taxon>Ascomycota</taxon>
        <taxon>Pezizomycotina</taxon>
        <taxon>Dothideomycetes</taxon>
        <taxon>Dothideomycetidae</taxon>
        <taxon>Mycosphaerellales</taxon>
        <taxon>Mycosphaerellaceae</taxon>
        <taxon>Cercospora</taxon>
    </lineage>
</organism>
<accession>A0A2S6C5F1</accession>
<dbReference type="PANTHER" id="PTHR46411">
    <property type="entry name" value="FAMILY ATPASE, PUTATIVE-RELATED"/>
    <property type="match status" value="1"/>
</dbReference>
<dbReference type="GO" id="GO:0005524">
    <property type="term" value="F:ATP binding"/>
    <property type="evidence" value="ECO:0007669"/>
    <property type="project" value="InterPro"/>
</dbReference>
<evidence type="ECO:0000313" key="3">
    <source>
        <dbReference type="Proteomes" id="UP000237631"/>
    </source>
</evidence>
<dbReference type="SUPFAM" id="SSF52540">
    <property type="entry name" value="P-loop containing nucleoside triphosphate hydrolases"/>
    <property type="match status" value="2"/>
</dbReference>
<dbReference type="Proteomes" id="UP000237631">
    <property type="component" value="Unassembled WGS sequence"/>
</dbReference>
<feature type="domain" description="AAA+ ATPase" evidence="1">
    <location>
        <begin position="1087"/>
        <end position="1211"/>
    </location>
</feature>
<dbReference type="InterPro" id="IPR027417">
    <property type="entry name" value="P-loop_NTPase"/>
</dbReference>
<dbReference type="InterPro" id="IPR054289">
    <property type="entry name" value="DUF7025"/>
</dbReference>
<dbReference type="Pfam" id="PF06985">
    <property type="entry name" value="HET"/>
    <property type="match status" value="1"/>
</dbReference>
<comment type="caution">
    <text evidence="2">The sequence shown here is derived from an EMBL/GenBank/DDBJ whole genome shotgun (WGS) entry which is preliminary data.</text>
</comment>
<dbReference type="EMBL" id="PNEN01000551">
    <property type="protein sequence ID" value="PPJ54955.1"/>
    <property type="molecule type" value="Genomic_DNA"/>
</dbReference>
<feature type="domain" description="AAA+ ATPase" evidence="1">
    <location>
        <begin position="402"/>
        <end position="502"/>
    </location>
</feature>
<evidence type="ECO:0000313" key="2">
    <source>
        <dbReference type="EMBL" id="PPJ54955.1"/>
    </source>
</evidence>
<dbReference type="PANTHER" id="PTHR46411:SF2">
    <property type="entry name" value="AAA+ ATPASE DOMAIN-CONTAINING PROTEIN"/>
    <property type="match status" value="1"/>
</dbReference>
<name>A0A2S6C5F1_9PEZI</name>
<dbReference type="Pfam" id="PF00004">
    <property type="entry name" value="AAA"/>
    <property type="match status" value="1"/>
</dbReference>
<dbReference type="InterPro" id="IPR003593">
    <property type="entry name" value="AAA+_ATPase"/>
</dbReference>
<dbReference type="InterPro" id="IPR010730">
    <property type="entry name" value="HET"/>
</dbReference>